<name>A0A2Y8KH67_ECOLX</name>
<gene>
    <name evidence="1" type="ORF">SAMEA3752557_05048</name>
</gene>
<dbReference type="InterPro" id="IPR008473">
    <property type="entry name" value="Phage_holin_3_7"/>
</dbReference>
<dbReference type="EMBL" id="UCZA01000045">
    <property type="protein sequence ID" value="SQP88730.1"/>
    <property type="molecule type" value="Genomic_DNA"/>
</dbReference>
<sequence>MVSDVAGQVNVFVCVAVVLGLLVFRWRDAAHKPVMAWMTYLLMLGYAIIPLRWLYGTYTQSSWLVVVLNLVFCALIVWSRGNVSKIISLRR</sequence>
<evidence type="ECO:0000313" key="1">
    <source>
        <dbReference type="EMBL" id="SQP88730.1"/>
    </source>
</evidence>
<dbReference type="Proteomes" id="UP000250671">
    <property type="component" value="Unassembled WGS sequence"/>
</dbReference>
<evidence type="ECO:0000313" key="2">
    <source>
        <dbReference type="Proteomes" id="UP000250671"/>
    </source>
</evidence>
<dbReference type="Pfam" id="PF05449">
    <property type="entry name" value="Phage_holin_3_7"/>
    <property type="match status" value="1"/>
</dbReference>
<accession>A0A2Y8KH67</accession>
<protein>
    <submittedName>
        <fullName evidence="1">Holin protein</fullName>
    </submittedName>
</protein>
<dbReference type="AlphaFoldDB" id="A0A2Y8KH67"/>
<proteinExistence type="predicted"/>
<dbReference type="RefSeq" id="WP_089540167.1">
    <property type="nucleotide sequence ID" value="NZ_JAQFJS010000122.1"/>
</dbReference>
<reference evidence="1 2" key="1">
    <citation type="submission" date="2018-06" db="EMBL/GenBank/DDBJ databases">
        <authorList>
            <consortium name="Pathogen Informatics"/>
            <person name="Doyle S."/>
        </authorList>
    </citation>
    <scope>NUCLEOTIDE SEQUENCE [LARGE SCALE GENOMIC DNA]</scope>
    <source>
        <strain evidence="1 2">VREC0535</strain>
    </source>
</reference>
<organism evidence="1 2">
    <name type="scientific">Escherichia coli</name>
    <dbReference type="NCBI Taxonomy" id="562"/>
    <lineage>
        <taxon>Bacteria</taxon>
        <taxon>Pseudomonadati</taxon>
        <taxon>Pseudomonadota</taxon>
        <taxon>Gammaproteobacteria</taxon>
        <taxon>Enterobacterales</taxon>
        <taxon>Enterobacteriaceae</taxon>
        <taxon>Escherichia</taxon>
    </lineage>
</organism>